<evidence type="ECO:0000256" key="1">
    <source>
        <dbReference type="SAM" id="SignalP"/>
    </source>
</evidence>
<keyword evidence="3" id="KW-1185">Reference proteome</keyword>
<keyword evidence="1" id="KW-0732">Signal</keyword>
<dbReference type="EnsemblPlants" id="ORUFI01G16380.1">
    <property type="protein sequence ID" value="ORUFI01G16380.1"/>
    <property type="gene ID" value="ORUFI01G16380"/>
</dbReference>
<evidence type="ECO:0000313" key="3">
    <source>
        <dbReference type="Proteomes" id="UP000008022"/>
    </source>
</evidence>
<dbReference type="Gramene" id="ORUFI01G16380.1">
    <property type="protein sequence ID" value="ORUFI01G16380.1"/>
    <property type="gene ID" value="ORUFI01G16380"/>
</dbReference>
<reference evidence="3" key="1">
    <citation type="submission" date="2013-06" db="EMBL/GenBank/DDBJ databases">
        <authorList>
            <person name="Zhao Q."/>
        </authorList>
    </citation>
    <scope>NUCLEOTIDE SEQUENCE</scope>
    <source>
        <strain evidence="3">cv. W1943</strain>
    </source>
</reference>
<name>A0A0E0MW07_ORYRU</name>
<organism evidence="2 3">
    <name type="scientific">Oryza rufipogon</name>
    <name type="common">Brownbeard rice</name>
    <name type="synonym">Asian wild rice</name>
    <dbReference type="NCBI Taxonomy" id="4529"/>
    <lineage>
        <taxon>Eukaryota</taxon>
        <taxon>Viridiplantae</taxon>
        <taxon>Streptophyta</taxon>
        <taxon>Embryophyta</taxon>
        <taxon>Tracheophyta</taxon>
        <taxon>Spermatophyta</taxon>
        <taxon>Magnoliopsida</taxon>
        <taxon>Liliopsida</taxon>
        <taxon>Poales</taxon>
        <taxon>Poaceae</taxon>
        <taxon>BOP clade</taxon>
        <taxon>Oryzoideae</taxon>
        <taxon>Oryzeae</taxon>
        <taxon>Oryzinae</taxon>
        <taxon>Oryza</taxon>
    </lineage>
</organism>
<accession>A0A0E0MW07</accession>
<feature type="chain" id="PRO_5002368097" evidence="1">
    <location>
        <begin position="29"/>
        <end position="68"/>
    </location>
</feature>
<proteinExistence type="predicted"/>
<sequence>MASLRAVPLLVLGMALCVLALFHSAASASCYLRRHCASFVFCGIGGGDVWFWGYGTTDKLDVKLRDLQ</sequence>
<evidence type="ECO:0000313" key="2">
    <source>
        <dbReference type="EnsemblPlants" id="ORUFI01G16380.1"/>
    </source>
</evidence>
<dbReference type="Proteomes" id="UP000008022">
    <property type="component" value="Unassembled WGS sequence"/>
</dbReference>
<protein>
    <submittedName>
        <fullName evidence="2">Uncharacterized protein</fullName>
    </submittedName>
</protein>
<feature type="signal peptide" evidence="1">
    <location>
        <begin position="1"/>
        <end position="28"/>
    </location>
</feature>
<dbReference type="HOGENOM" id="CLU_2798418_0_0_1"/>
<dbReference type="PROSITE" id="PS51257">
    <property type="entry name" value="PROKAR_LIPOPROTEIN"/>
    <property type="match status" value="1"/>
</dbReference>
<reference evidence="2" key="2">
    <citation type="submission" date="2015-06" db="UniProtKB">
        <authorList>
            <consortium name="EnsemblPlants"/>
        </authorList>
    </citation>
    <scope>IDENTIFICATION</scope>
</reference>
<dbReference type="AlphaFoldDB" id="A0A0E0MW07"/>